<dbReference type="InterPro" id="IPR052382">
    <property type="entry name" value="ABHD10_acyl-thioesterase"/>
</dbReference>
<dbReference type="EMBL" id="JAWXYB010000018">
    <property type="protein sequence ID" value="MDX5931243.1"/>
    <property type="molecule type" value="Genomic_DNA"/>
</dbReference>
<feature type="domain" description="Serine aminopeptidase S33" evidence="2">
    <location>
        <begin position="26"/>
        <end position="142"/>
    </location>
</feature>
<dbReference type="InterPro" id="IPR022742">
    <property type="entry name" value="Hydrolase_4"/>
</dbReference>
<evidence type="ECO:0000259" key="2">
    <source>
        <dbReference type="Pfam" id="PF12146"/>
    </source>
</evidence>
<dbReference type="Pfam" id="PF12146">
    <property type="entry name" value="Hydrolase_4"/>
    <property type="match status" value="1"/>
</dbReference>
<dbReference type="InterPro" id="IPR029058">
    <property type="entry name" value="AB_hydrolase_fold"/>
</dbReference>
<gene>
    <name evidence="3" type="ORF">SIL87_10740</name>
</gene>
<keyword evidence="4" id="KW-1185">Reference proteome</keyword>
<dbReference type="Gene3D" id="3.40.50.1820">
    <property type="entry name" value="alpha/beta hydrolase"/>
    <property type="match status" value="1"/>
</dbReference>
<dbReference type="RefSeq" id="WP_319614169.1">
    <property type="nucleotide sequence ID" value="NZ_JAWXYB010000018.1"/>
</dbReference>
<organism evidence="3 4">
    <name type="scientific">Acidiphilium acidophilum</name>
    <name type="common">Thiobacillus acidophilus</name>
    <dbReference type="NCBI Taxonomy" id="76588"/>
    <lineage>
        <taxon>Bacteria</taxon>
        <taxon>Pseudomonadati</taxon>
        <taxon>Pseudomonadota</taxon>
        <taxon>Alphaproteobacteria</taxon>
        <taxon>Acetobacterales</taxon>
        <taxon>Acidocellaceae</taxon>
        <taxon>Acidiphilium</taxon>
    </lineage>
</organism>
<dbReference type="AlphaFoldDB" id="A0AAW9DQF9"/>
<comment type="caution">
    <text evidence="3">The sequence shown here is derived from an EMBL/GenBank/DDBJ whole genome shotgun (WGS) entry which is preliminary data.</text>
</comment>
<accession>A0AAW9DQF9</accession>
<evidence type="ECO:0000313" key="4">
    <source>
        <dbReference type="Proteomes" id="UP001279553"/>
    </source>
</evidence>
<reference evidence="3 4" key="1">
    <citation type="submission" date="2023-11" db="EMBL/GenBank/DDBJ databases">
        <title>MicrobeMod: A computational toolkit for identifying prokaryotic methylation and restriction-modification with nanopore sequencing.</title>
        <authorList>
            <person name="Crits-Christoph A."/>
            <person name="Kang S.C."/>
            <person name="Lee H."/>
            <person name="Ostrov N."/>
        </authorList>
    </citation>
    <scope>NUCLEOTIDE SEQUENCE [LARGE SCALE GENOMIC DNA]</scope>
    <source>
        <strain evidence="3 4">DSMZ 700</strain>
    </source>
</reference>
<dbReference type="Proteomes" id="UP001279553">
    <property type="component" value="Unassembled WGS sequence"/>
</dbReference>
<keyword evidence="1 3" id="KW-0378">Hydrolase</keyword>
<proteinExistence type="predicted"/>
<evidence type="ECO:0000256" key="1">
    <source>
        <dbReference type="ARBA" id="ARBA00022801"/>
    </source>
</evidence>
<dbReference type="SUPFAM" id="SSF53474">
    <property type="entry name" value="alpha/beta-Hydrolases"/>
    <property type="match status" value="1"/>
</dbReference>
<dbReference type="PANTHER" id="PTHR16138">
    <property type="entry name" value="MYCOPHENOLIC ACID ACYL-GLUCURONIDE ESTERASE, MITOCHONDRIAL"/>
    <property type="match status" value="1"/>
</dbReference>
<dbReference type="GO" id="GO:0016787">
    <property type="term" value="F:hydrolase activity"/>
    <property type="evidence" value="ECO:0007669"/>
    <property type="project" value="UniProtKB-KW"/>
</dbReference>
<dbReference type="PANTHER" id="PTHR16138:SF7">
    <property type="entry name" value="PALMITOYL-PROTEIN THIOESTERASE ABHD10, MITOCHONDRIAL"/>
    <property type="match status" value="1"/>
</dbReference>
<sequence length="249" mass="26671">MHEQIGTIDHEGKALAYAHLAGEGPTVVFLPGFASDMQGSKALHLRTVCAARGQAMLRLDYSGHGTSGGEFSEGTISRWAGDARAVIDRVVPHGKLILVGSSMGGWIMLLLVRPLASRIAGLLGIAAAPDFTEDLIRPSLTTEAIAHLASNRDIALPNPYGPPTVLTPGLFEDGAKHLVLRSTIDFTGPTRLIHGQCDLEVPWQTSLRIAERIASTDTRVLLIKDGEHRLSRPSDLAAIEDLLLSLTRP</sequence>
<evidence type="ECO:0000313" key="3">
    <source>
        <dbReference type="EMBL" id="MDX5931243.1"/>
    </source>
</evidence>
<name>A0AAW9DQF9_ACIAO</name>
<protein>
    <submittedName>
        <fullName evidence="3">Alpha/beta hydrolase</fullName>
    </submittedName>
</protein>